<feature type="transmembrane region" description="Helical" evidence="8">
    <location>
        <begin position="313"/>
        <end position="332"/>
    </location>
</feature>
<dbReference type="FunFam" id="2.60.120.260:FF:000009">
    <property type="entry name" value="SUN domain-containing protein 1 isoform X1"/>
    <property type="match status" value="1"/>
</dbReference>
<dbReference type="Proteomes" id="UP001152759">
    <property type="component" value="Chromosome 4"/>
</dbReference>
<feature type="transmembrane region" description="Helical" evidence="8">
    <location>
        <begin position="216"/>
        <end position="238"/>
    </location>
</feature>
<accession>A0A9P0F4T4</accession>
<proteinExistence type="predicted"/>
<dbReference type="AlphaFoldDB" id="A0A9P0F4T4"/>
<dbReference type="PANTHER" id="PTHR12911:SF8">
    <property type="entry name" value="KLAROID PROTEIN-RELATED"/>
    <property type="match status" value="1"/>
</dbReference>
<dbReference type="InterPro" id="IPR045119">
    <property type="entry name" value="SUN1-5"/>
</dbReference>
<name>A0A9P0F4T4_BEMTA</name>
<evidence type="ECO:0000256" key="3">
    <source>
        <dbReference type="ARBA" id="ARBA00022989"/>
    </source>
</evidence>
<dbReference type="Pfam" id="PF07738">
    <property type="entry name" value="Sad1_UNC"/>
    <property type="match status" value="1"/>
</dbReference>
<evidence type="ECO:0000259" key="9">
    <source>
        <dbReference type="PROSITE" id="PS51469"/>
    </source>
</evidence>
<keyword evidence="3 8" id="KW-1133">Transmembrane helix</keyword>
<evidence type="ECO:0000256" key="2">
    <source>
        <dbReference type="ARBA" id="ARBA00022692"/>
    </source>
</evidence>
<dbReference type="GO" id="GO:0043495">
    <property type="term" value="F:protein-membrane adaptor activity"/>
    <property type="evidence" value="ECO:0007669"/>
    <property type="project" value="TreeGrafter"/>
</dbReference>
<organism evidence="10 11">
    <name type="scientific">Bemisia tabaci</name>
    <name type="common">Sweetpotato whitefly</name>
    <name type="synonym">Aleurodes tabaci</name>
    <dbReference type="NCBI Taxonomy" id="7038"/>
    <lineage>
        <taxon>Eukaryota</taxon>
        <taxon>Metazoa</taxon>
        <taxon>Ecdysozoa</taxon>
        <taxon>Arthropoda</taxon>
        <taxon>Hexapoda</taxon>
        <taxon>Insecta</taxon>
        <taxon>Pterygota</taxon>
        <taxon>Neoptera</taxon>
        <taxon>Paraneoptera</taxon>
        <taxon>Hemiptera</taxon>
        <taxon>Sternorrhyncha</taxon>
        <taxon>Aleyrodoidea</taxon>
        <taxon>Aleyrodidae</taxon>
        <taxon>Aleyrodinae</taxon>
        <taxon>Bemisia</taxon>
    </lineage>
</organism>
<feature type="domain" description="SUN" evidence="9">
    <location>
        <begin position="734"/>
        <end position="894"/>
    </location>
</feature>
<dbReference type="InterPro" id="IPR012919">
    <property type="entry name" value="SUN_dom"/>
</dbReference>
<reference evidence="10" key="1">
    <citation type="submission" date="2021-12" db="EMBL/GenBank/DDBJ databases">
        <authorList>
            <person name="King R."/>
        </authorList>
    </citation>
    <scope>NUCLEOTIDE SEQUENCE</scope>
</reference>
<sequence length="894" mass="102202">MEPVRNSRSRSSMTKKTVNLSVTNSAKSIKIADESTLSKFSWTSDRFDHKITSNGTETPKPHPSPTRKTKATNLESNNPVLDAQEYKEIVSKLKRASSKEILDYYNKFGSMWFNEFPKTDYVYSPTSENYGKEVAPGIPLKPNMSRSPIRSHNLEYLPRSRLDTSDKSYEATARCLFPLDAESQVNYLNELREKSSYSHSSYSQNRSLRRSNLSRNWFQVFFSIFTFAYSCTLGRIFFSSKNSVAPTWTSPNTSHLYPDPAISRRWYYGFTRFLYRSLFFFQRLDVVLISAARSSVQQVFRPIFSSFGHHLKPLAVFTLCLPLILLFLFYWWPELYSSCGSYLEDFLSSSPLQILSKSVTSASDLLSSWTGDLNIFLLLRPFASILEFFVGGVSSAATLILSTVSYIIYLVQTSVFTVFSYVTVPFVFATSKLSEGLASVVATSRAPPAHYQSRGQSPDIDYKILAENILKSSEMQKTLNDWLSEQSHLLEKNQKYKSADPDVITESFKQFLSEELDDRENKNKESLQQSIQQKNVELREELNKLEQELKDREAAENVARSAVYDDLQQKINEIQNQLKWQALRFRRCCSRREPPISARTVEKHVVNYLSKLLSTSEPLSQNDIRSHLDAIYVARDKLENKLSNLTYHLDHRIREASEASMDVIMAAVTERMSDELSKRVNNIVSVQGATDSLHSNSFDTNSLQQYINRTIEHVLSLYDADKTGMADFALESSGGTVLNIKCTESSTSTPAVWYFYGIPVWWTSNNPRKAIQPGMQPGECWSFVGSTGYLVIQLSATIKIHTFSVEHIPKSLSRNGSIDSAPKDFSVWGLKDEQDKETYFLGKFRYEENGTSLQYFSAKPQDRPFNIVELRIESNWGNLEYTCLYRFRVHGVPV</sequence>
<evidence type="ECO:0000313" key="11">
    <source>
        <dbReference type="Proteomes" id="UP001152759"/>
    </source>
</evidence>
<keyword evidence="5 8" id="KW-0472">Membrane</keyword>
<keyword evidence="2 8" id="KW-0812">Transmembrane</keyword>
<keyword evidence="4 6" id="KW-0175">Coiled coil</keyword>
<gene>
    <name evidence="10" type="ORF">BEMITA_LOCUS7866</name>
</gene>
<comment type="subcellular location">
    <subcellularLocation>
        <location evidence="1">Membrane</location>
    </subcellularLocation>
</comment>
<dbReference type="PANTHER" id="PTHR12911">
    <property type="entry name" value="SAD1/UNC-84-LIKE PROTEIN-RELATED"/>
    <property type="match status" value="1"/>
</dbReference>
<feature type="transmembrane region" description="Helical" evidence="8">
    <location>
        <begin position="375"/>
        <end position="400"/>
    </location>
</feature>
<feature type="transmembrane region" description="Helical" evidence="8">
    <location>
        <begin position="407"/>
        <end position="428"/>
    </location>
</feature>
<protein>
    <recommendedName>
        <fullName evidence="9">SUN domain-containing protein</fullName>
    </recommendedName>
</protein>
<feature type="region of interest" description="Disordered" evidence="7">
    <location>
        <begin position="49"/>
        <end position="74"/>
    </location>
</feature>
<dbReference type="GO" id="GO:0034993">
    <property type="term" value="C:meiotic nuclear membrane microtubule tethering complex"/>
    <property type="evidence" value="ECO:0007669"/>
    <property type="project" value="TreeGrafter"/>
</dbReference>
<dbReference type="PROSITE" id="PS51469">
    <property type="entry name" value="SUN"/>
    <property type="match status" value="1"/>
</dbReference>
<evidence type="ECO:0000256" key="1">
    <source>
        <dbReference type="ARBA" id="ARBA00004370"/>
    </source>
</evidence>
<keyword evidence="11" id="KW-1185">Reference proteome</keyword>
<dbReference type="EMBL" id="OU963865">
    <property type="protein sequence ID" value="CAH0388991.1"/>
    <property type="molecule type" value="Genomic_DNA"/>
</dbReference>
<evidence type="ECO:0000256" key="7">
    <source>
        <dbReference type="SAM" id="MobiDB-lite"/>
    </source>
</evidence>
<evidence type="ECO:0000313" key="10">
    <source>
        <dbReference type="EMBL" id="CAH0388991.1"/>
    </source>
</evidence>
<evidence type="ECO:0000256" key="6">
    <source>
        <dbReference type="SAM" id="Coils"/>
    </source>
</evidence>
<evidence type="ECO:0000256" key="4">
    <source>
        <dbReference type="ARBA" id="ARBA00023054"/>
    </source>
</evidence>
<evidence type="ECO:0000256" key="5">
    <source>
        <dbReference type="ARBA" id="ARBA00023136"/>
    </source>
</evidence>
<dbReference type="Gene3D" id="2.60.120.260">
    <property type="entry name" value="Galactose-binding domain-like"/>
    <property type="match status" value="1"/>
</dbReference>
<evidence type="ECO:0000256" key="8">
    <source>
        <dbReference type="SAM" id="Phobius"/>
    </source>
</evidence>
<feature type="coiled-coil region" evidence="6">
    <location>
        <begin position="509"/>
        <end position="584"/>
    </location>
</feature>